<proteinExistence type="inferred from homology"/>
<keyword evidence="9" id="KW-0456">Lyase</keyword>
<dbReference type="PROSITE" id="PS51645">
    <property type="entry name" value="PHR_CRY_ALPHA_BETA"/>
    <property type="match status" value="1"/>
</dbReference>
<feature type="binding site" evidence="5">
    <location>
        <begin position="256"/>
        <end position="263"/>
    </location>
    <ligand>
        <name>FAD</name>
        <dbReference type="ChEBI" id="CHEBI:57692"/>
    </ligand>
</feature>
<sequence>MTDKLTIFWFRRDLRLSDNHGLLKALEFSENVLPIFIFDVEILSKIENKADKRVDYIFQVLKILNQHLEKTGTSIKIYYGKPLEIFKELVQDNDIEAVFCNEDYEPSAIKRDLEIKEYLNKNKIDFHSFKDQVHFHKDEILKSDGTPYTIYTPYSKQWLLKYTSDNVENYASEKLLKHFCDVEKQTISLKEIGFEETGYVFEAPVISSDLIKSYHETRNFPTVKTSEMSVHLRFGTISVRKLAAASAKLNQTYLKELIWREFFMQILYHFPKVVHQSFKKKYDHISWLYDDDILKKWQEGKTGYPIVDAGMRQLNETGFMHNRVRMVCASFFTKHLLMDWRIGEAYFAEKLLDYDLSANNGNWQWSAGSGCDSAPYFRIFNPEEQQKKFDPDFKYIKKWVKEYGTDEYPEPIVDHKFARERALETYKKGLESAEAIKN</sequence>
<feature type="site" description="Electron transfer via tryptophanyl radical" evidence="6">
    <location>
        <position position="363"/>
    </location>
</feature>
<protein>
    <submittedName>
        <fullName evidence="9">Deoxyribodipyrimidine photo-lyase</fullName>
    </submittedName>
</protein>
<dbReference type="EMBL" id="CP034159">
    <property type="protein sequence ID" value="AZI31992.1"/>
    <property type="molecule type" value="Genomic_DNA"/>
</dbReference>
<keyword evidence="4 7" id="KW-0157">Chromophore</keyword>
<evidence type="ECO:0000256" key="2">
    <source>
        <dbReference type="ARBA" id="ARBA00022630"/>
    </source>
</evidence>
<dbReference type="InterPro" id="IPR006050">
    <property type="entry name" value="DNA_photolyase_N"/>
</dbReference>
<dbReference type="PROSITE" id="PS00394">
    <property type="entry name" value="DNA_PHOTOLYASES_1_1"/>
    <property type="match status" value="1"/>
</dbReference>
<dbReference type="InterPro" id="IPR014729">
    <property type="entry name" value="Rossmann-like_a/b/a_fold"/>
</dbReference>
<comment type="similarity">
    <text evidence="7">Belongs to the DNA photolyase family.</text>
</comment>
<keyword evidence="2 5" id="KW-0285">Flavoprotein</keyword>
<dbReference type="Proteomes" id="UP000270185">
    <property type="component" value="Chromosome"/>
</dbReference>
<evidence type="ECO:0000256" key="1">
    <source>
        <dbReference type="ARBA" id="ARBA00001932"/>
    </source>
</evidence>
<evidence type="ECO:0000313" key="9">
    <source>
        <dbReference type="EMBL" id="AZI31992.1"/>
    </source>
</evidence>
<dbReference type="InterPro" id="IPR018394">
    <property type="entry name" value="DNA_photolyase_1_CS_C"/>
</dbReference>
<dbReference type="Gene3D" id="3.40.50.620">
    <property type="entry name" value="HUPs"/>
    <property type="match status" value="1"/>
</dbReference>
<evidence type="ECO:0000256" key="4">
    <source>
        <dbReference type="ARBA" id="ARBA00022991"/>
    </source>
</evidence>
<name>A0A3G8XF27_9FLAO</name>
<organism evidence="9 10">
    <name type="scientific">Kaistella carnis</name>
    <dbReference type="NCBI Taxonomy" id="1241979"/>
    <lineage>
        <taxon>Bacteria</taxon>
        <taxon>Pseudomonadati</taxon>
        <taxon>Bacteroidota</taxon>
        <taxon>Flavobacteriia</taxon>
        <taxon>Flavobacteriales</taxon>
        <taxon>Weeksellaceae</taxon>
        <taxon>Chryseobacterium group</taxon>
        <taxon>Kaistella</taxon>
    </lineage>
</organism>
<dbReference type="PRINTS" id="PR00147">
    <property type="entry name" value="DNAPHOTLYASE"/>
</dbReference>
<dbReference type="PANTHER" id="PTHR11455:SF9">
    <property type="entry name" value="CRYPTOCHROME CIRCADIAN CLOCK 5 ISOFORM X1"/>
    <property type="match status" value="1"/>
</dbReference>
<comment type="cofactor">
    <cofactor evidence="1">
        <name>(6R)-5,10-methylene-5,6,7,8-tetrahydrofolate</name>
        <dbReference type="ChEBI" id="CHEBI:15636"/>
    </cofactor>
</comment>
<dbReference type="Pfam" id="PF00875">
    <property type="entry name" value="DNA_photolyase"/>
    <property type="match status" value="1"/>
</dbReference>
<evidence type="ECO:0000256" key="5">
    <source>
        <dbReference type="PIRSR" id="PIRSR602081-1"/>
    </source>
</evidence>
<dbReference type="GO" id="GO:0006139">
    <property type="term" value="P:nucleobase-containing compound metabolic process"/>
    <property type="evidence" value="ECO:0007669"/>
    <property type="project" value="UniProtKB-ARBA"/>
</dbReference>
<dbReference type="KEGG" id="ccas:EIB73_01835"/>
<dbReference type="SUPFAM" id="SSF52425">
    <property type="entry name" value="Cryptochrome/photolyase, N-terminal domain"/>
    <property type="match status" value="1"/>
</dbReference>
<dbReference type="RefSeq" id="WP_125022086.1">
    <property type="nucleotide sequence ID" value="NZ_CP034159.1"/>
</dbReference>
<evidence type="ECO:0000256" key="3">
    <source>
        <dbReference type="ARBA" id="ARBA00022827"/>
    </source>
</evidence>
<keyword evidence="3 5" id="KW-0274">FAD</keyword>
<feature type="binding site" evidence="5">
    <location>
        <begin position="225"/>
        <end position="229"/>
    </location>
    <ligand>
        <name>FAD</name>
        <dbReference type="ChEBI" id="CHEBI:57692"/>
    </ligand>
</feature>
<dbReference type="InterPro" id="IPR002081">
    <property type="entry name" value="Cryptochrome/DNA_photolyase_1"/>
</dbReference>
<dbReference type="Pfam" id="PF03441">
    <property type="entry name" value="FAD_binding_7"/>
    <property type="match status" value="1"/>
</dbReference>
<dbReference type="GO" id="GO:0006950">
    <property type="term" value="P:response to stress"/>
    <property type="evidence" value="ECO:0007669"/>
    <property type="project" value="UniProtKB-ARBA"/>
</dbReference>
<dbReference type="GO" id="GO:0071949">
    <property type="term" value="F:FAD binding"/>
    <property type="evidence" value="ECO:0007669"/>
    <property type="project" value="TreeGrafter"/>
</dbReference>
<gene>
    <name evidence="9" type="ORF">EIB73_01835</name>
</gene>
<dbReference type="GO" id="GO:0003677">
    <property type="term" value="F:DNA binding"/>
    <property type="evidence" value="ECO:0007669"/>
    <property type="project" value="TreeGrafter"/>
</dbReference>
<keyword evidence="10" id="KW-1185">Reference proteome</keyword>
<dbReference type="Gene3D" id="1.25.40.80">
    <property type="match status" value="1"/>
</dbReference>
<feature type="site" description="Electron transfer via tryptophanyl radical" evidence="6">
    <location>
        <position position="340"/>
    </location>
</feature>
<dbReference type="GO" id="GO:0003904">
    <property type="term" value="F:deoxyribodipyrimidine photo-lyase activity"/>
    <property type="evidence" value="ECO:0007669"/>
    <property type="project" value="TreeGrafter"/>
</dbReference>
<evidence type="ECO:0000313" key="10">
    <source>
        <dbReference type="Proteomes" id="UP000270185"/>
    </source>
</evidence>
<dbReference type="AlphaFoldDB" id="A0A3G8XF27"/>
<feature type="binding site" evidence="5">
    <location>
        <position position="214"/>
    </location>
    <ligand>
        <name>FAD</name>
        <dbReference type="ChEBI" id="CHEBI:57692"/>
    </ligand>
</feature>
<reference evidence="10" key="1">
    <citation type="submission" date="2018-11" db="EMBL/GenBank/DDBJ databases">
        <title>Proposal to divide the Flavobacteriaceae and reorganize its genera based on Amino Acid Identity values calculated from whole genome sequences.</title>
        <authorList>
            <person name="Nicholson A.C."/>
            <person name="Gulvik C.A."/>
            <person name="Whitney A.M."/>
            <person name="Humrighouse B.W."/>
            <person name="Bell M."/>
            <person name="Holmes B."/>
            <person name="Steigerwalt A.G."/>
            <person name="Villarma A."/>
            <person name="Sheth M."/>
            <person name="Batra D."/>
            <person name="Pryor J."/>
            <person name="Bernardet J.-F."/>
            <person name="Hugo C."/>
            <person name="Kampfer P."/>
            <person name="Newman J.D."/>
            <person name="McQuiston J.R."/>
        </authorList>
    </citation>
    <scope>NUCLEOTIDE SEQUENCE [LARGE SCALE GENOMIC DNA]</scope>
    <source>
        <strain evidence="10">G0081</strain>
    </source>
</reference>
<dbReference type="SUPFAM" id="SSF48173">
    <property type="entry name" value="Cryptochrome/photolyase FAD-binding domain"/>
    <property type="match status" value="1"/>
</dbReference>
<comment type="cofactor">
    <cofactor evidence="5">
        <name>FAD</name>
        <dbReference type="ChEBI" id="CHEBI:57692"/>
    </cofactor>
    <text evidence="5">Binds 1 FAD per subunit.</text>
</comment>
<dbReference type="PROSITE" id="PS00691">
    <property type="entry name" value="DNA_PHOTOLYASES_1_2"/>
    <property type="match status" value="1"/>
</dbReference>
<evidence type="ECO:0000256" key="6">
    <source>
        <dbReference type="PIRSR" id="PIRSR602081-2"/>
    </source>
</evidence>
<dbReference type="Gene3D" id="1.10.579.10">
    <property type="entry name" value="DNA Cyclobutane Dipyrimidine Photolyase, subunit A, domain 3"/>
    <property type="match status" value="1"/>
</dbReference>
<dbReference type="InterPro" id="IPR036134">
    <property type="entry name" value="Crypto/Photolyase_FAD-like_sf"/>
</dbReference>
<dbReference type="PANTHER" id="PTHR11455">
    <property type="entry name" value="CRYPTOCHROME"/>
    <property type="match status" value="1"/>
</dbReference>
<dbReference type="InterPro" id="IPR005101">
    <property type="entry name" value="Cryptochr/Photolyase_FAD-bd"/>
</dbReference>
<dbReference type="OrthoDB" id="9772484at2"/>
<feature type="binding site" evidence="5">
    <location>
        <position position="253"/>
    </location>
    <ligand>
        <name>FAD</name>
        <dbReference type="ChEBI" id="CHEBI:57692"/>
    </ligand>
</feature>
<evidence type="ECO:0000259" key="8">
    <source>
        <dbReference type="PROSITE" id="PS51645"/>
    </source>
</evidence>
<feature type="binding site" evidence="5">
    <location>
        <begin position="353"/>
        <end position="355"/>
    </location>
    <ligand>
        <name>FAD</name>
        <dbReference type="ChEBI" id="CHEBI:57692"/>
    </ligand>
</feature>
<feature type="domain" description="Photolyase/cryptochrome alpha/beta" evidence="8">
    <location>
        <begin position="4"/>
        <end position="134"/>
    </location>
</feature>
<dbReference type="InterPro" id="IPR036155">
    <property type="entry name" value="Crypto/Photolyase_N_sf"/>
</dbReference>
<feature type="site" description="Electron transfer via tryptophanyl radical" evidence="6">
    <location>
        <position position="287"/>
    </location>
</feature>
<evidence type="ECO:0000256" key="7">
    <source>
        <dbReference type="RuleBase" id="RU004182"/>
    </source>
</evidence>
<accession>A0A3G8XF27</accession>